<dbReference type="EMBL" id="UOGD01000263">
    <property type="protein sequence ID" value="VAX23981.1"/>
    <property type="molecule type" value="Genomic_DNA"/>
</dbReference>
<dbReference type="PANTHER" id="PTHR43547">
    <property type="entry name" value="TWO-COMPONENT HISTIDINE KINASE"/>
    <property type="match status" value="1"/>
</dbReference>
<feature type="non-terminal residue" evidence="5">
    <location>
        <position position="1043"/>
    </location>
</feature>
<dbReference type="InterPro" id="IPR015943">
    <property type="entry name" value="WD40/YVTN_repeat-like_dom_sf"/>
</dbReference>
<keyword evidence="3" id="KW-1133">Transmembrane helix</keyword>
<dbReference type="InterPro" id="IPR011110">
    <property type="entry name" value="Reg_prop"/>
</dbReference>
<proteinExistence type="predicted"/>
<gene>
    <name evidence="5" type="ORF">MNBD_IGNAVI01-2213</name>
</gene>
<evidence type="ECO:0000313" key="5">
    <source>
        <dbReference type="EMBL" id="VAX23981.1"/>
    </source>
</evidence>
<keyword evidence="1" id="KW-0597">Phosphoprotein</keyword>
<keyword evidence="2" id="KW-0175">Coiled coil</keyword>
<protein>
    <submittedName>
        <fullName evidence="5">Diguanylate cyclase/phosphodiesterase (GGDEF &amp; EAL domains) with PAS/PAC sensor(S)</fullName>
    </submittedName>
</protein>
<name>A0A3B1CBF8_9ZZZZ</name>
<evidence type="ECO:0000256" key="3">
    <source>
        <dbReference type="SAM" id="Phobius"/>
    </source>
</evidence>
<dbReference type="InterPro" id="IPR011123">
    <property type="entry name" value="Y_Y_Y"/>
</dbReference>
<keyword evidence="3" id="KW-0812">Transmembrane</keyword>
<keyword evidence="3" id="KW-0472">Membrane</keyword>
<dbReference type="Gene3D" id="2.130.10.10">
    <property type="entry name" value="YVTN repeat-like/Quinoprotein amine dehydrogenase"/>
    <property type="match status" value="3"/>
</dbReference>
<organism evidence="5">
    <name type="scientific">hydrothermal vent metagenome</name>
    <dbReference type="NCBI Taxonomy" id="652676"/>
    <lineage>
        <taxon>unclassified sequences</taxon>
        <taxon>metagenomes</taxon>
        <taxon>ecological metagenomes</taxon>
    </lineage>
</organism>
<evidence type="ECO:0000259" key="4">
    <source>
        <dbReference type="Pfam" id="PF07495"/>
    </source>
</evidence>
<dbReference type="AlphaFoldDB" id="A0A3B1CBF8"/>
<dbReference type="Pfam" id="PF07495">
    <property type="entry name" value="Y_Y_Y"/>
    <property type="match status" value="1"/>
</dbReference>
<dbReference type="PANTHER" id="PTHR43547:SF2">
    <property type="entry name" value="HYBRID SIGNAL TRANSDUCTION HISTIDINE KINASE C"/>
    <property type="match status" value="1"/>
</dbReference>
<dbReference type="SUPFAM" id="SSF63829">
    <property type="entry name" value="Calcium-dependent phosphotriesterase"/>
    <property type="match status" value="3"/>
</dbReference>
<dbReference type="GO" id="GO:0000155">
    <property type="term" value="F:phosphorelay sensor kinase activity"/>
    <property type="evidence" value="ECO:0007669"/>
    <property type="project" value="TreeGrafter"/>
</dbReference>
<sequence>MYRSKGVSNKISMLVLIISSLVIAQKNLTTESITIKDGLSSNIVRDIIQDQYGYMWFTTADGVNIYDGYNITVLKNIPGDSTSLPSNQTYRMLEDKQGIIWTTTDEGLARYERNTNSFTAFKYSNSTAAQANIVVHVYEDNKNNLWVSTKDGTLLFNRETEKFQRYEVMNIDNSIANYVNFGGAIIRSNDGDLYTISQSFGLLKFDYEALLFVQVPLKDNFQEKFLLTRAFDVAVDSENNLWLAKTNGLFKVDLEENIGYDLTPFERTSQRNFWDSAVTGLMIDKNKNIWVGTGRNGIYLFDTKKQKFESLISTTSSLITYEGFFEDNSGLLWLGSSRGVLIYDFNRKPFETFKLSNNNEENSSIAVTSFSKSFRHKDKVWLGTVKGIQLFDNSNKQIKPVARINKQLSLVKGTDISSILELDDGTLWLSTLSKGLYSFDLKTNKLKNYRNKSYDNSTITSDFIHTIGIDKNENLWVGTHLGMNLLKKGENTFVQIPSFLNRRYEEKLIDKIISLRKDSKPISSIINVGDYADLSKEFVLRKDSKVLIYSMGEGLPQWNMVDFGWLESSEGDTLWSASDFRKSFYASGSQKNRIKIDVLDLKSGRYKLKYKSDDSHSVESYNTLPPQDSSYWGAQIFSLNDEEFSLYQNLAEKSVNNTFIQGEDIKTIIEDSKNNIWVGTDDGLTKIDSNFTIQNYLHNPSENNSLSNNFVRDIKEDFNGNIWIATADGLNRLDPAANVFTVVREKDGLPTANLSAIEVDNEGDLWVSGLKGISKIELGESGEKQIIVNYDVKDGLQGYEFIQNSSFKDEKGKLYFAGLDGFNAFYPGSSNRTPPFISIQDIKISNKSIKGLDEFETPNLTDLSEISLSHDQNDLSFEFASIHFSRPDKNRLLYKLESVDDEWLVGDRRFASYTNLDPGDYVFNLKGSNGDGIWNEKTRKINIHIAAPWYNNWTAYSIYLVMFFGFLFSVRKFEITRQQKNAKIKESQLQLEAAELKAKAAEAQSLVIHAENERKTKELEEARQLQLSMLPKELPQLPHLDIA</sequence>
<accession>A0A3B1CBF8</accession>
<feature type="transmembrane region" description="Helical" evidence="3">
    <location>
        <begin position="953"/>
        <end position="970"/>
    </location>
</feature>
<reference evidence="5" key="1">
    <citation type="submission" date="2018-06" db="EMBL/GenBank/DDBJ databases">
        <authorList>
            <person name="Zhirakovskaya E."/>
        </authorList>
    </citation>
    <scope>NUCLEOTIDE SEQUENCE</scope>
</reference>
<dbReference type="Gene3D" id="2.60.40.10">
    <property type="entry name" value="Immunoglobulins"/>
    <property type="match status" value="1"/>
</dbReference>
<dbReference type="InterPro" id="IPR013783">
    <property type="entry name" value="Ig-like_fold"/>
</dbReference>
<evidence type="ECO:0000256" key="1">
    <source>
        <dbReference type="ARBA" id="ARBA00022553"/>
    </source>
</evidence>
<dbReference type="Pfam" id="PF07494">
    <property type="entry name" value="Reg_prop"/>
    <property type="match status" value="3"/>
</dbReference>
<evidence type="ECO:0000256" key="2">
    <source>
        <dbReference type="SAM" id="Coils"/>
    </source>
</evidence>
<feature type="domain" description="Two component regulator three Y" evidence="4">
    <location>
        <begin position="884"/>
        <end position="945"/>
    </location>
</feature>
<feature type="coiled-coil region" evidence="2">
    <location>
        <begin position="977"/>
        <end position="1013"/>
    </location>
</feature>
<dbReference type="CDD" id="cd00146">
    <property type="entry name" value="PKD"/>
    <property type="match status" value="1"/>
</dbReference>